<name>A0A7S3KY85_9STRA</name>
<evidence type="ECO:0000313" key="1">
    <source>
        <dbReference type="EMBL" id="CAE0404530.1"/>
    </source>
</evidence>
<accession>A0A7S3KY85</accession>
<gene>
    <name evidence="1" type="ORF">ACOF00016_LOCUS2645</name>
</gene>
<reference evidence="1" key="1">
    <citation type="submission" date="2021-01" db="EMBL/GenBank/DDBJ databases">
        <authorList>
            <person name="Corre E."/>
            <person name="Pelletier E."/>
            <person name="Niang G."/>
            <person name="Scheremetjew M."/>
            <person name="Finn R."/>
            <person name="Kale V."/>
            <person name="Holt S."/>
            <person name="Cochrane G."/>
            <person name="Meng A."/>
            <person name="Brown T."/>
            <person name="Cohen L."/>
        </authorList>
    </citation>
    <scope>NUCLEOTIDE SEQUENCE</scope>
    <source>
        <strain evidence="1">CCMP127</strain>
    </source>
</reference>
<sequence length="100" mass="11264">MAESFIFVVESLDSENPMEKMPKLQEYVLFADICCARPVTGGVEHHPQKIGKKSLHGIFVCKQCAASKRMSAICTKDVLNQGYAQVLHKDINIQQSLRER</sequence>
<dbReference type="EMBL" id="HBIM01003045">
    <property type="protein sequence ID" value="CAE0404530.1"/>
    <property type="molecule type" value="Transcribed_RNA"/>
</dbReference>
<proteinExistence type="predicted"/>
<organism evidence="1">
    <name type="scientific">Amphora coffeiformis</name>
    <dbReference type="NCBI Taxonomy" id="265554"/>
    <lineage>
        <taxon>Eukaryota</taxon>
        <taxon>Sar</taxon>
        <taxon>Stramenopiles</taxon>
        <taxon>Ochrophyta</taxon>
        <taxon>Bacillariophyta</taxon>
        <taxon>Bacillariophyceae</taxon>
        <taxon>Bacillariophycidae</taxon>
        <taxon>Thalassiophysales</taxon>
        <taxon>Catenulaceae</taxon>
        <taxon>Amphora</taxon>
    </lineage>
</organism>
<dbReference type="AlphaFoldDB" id="A0A7S3KY85"/>
<protein>
    <submittedName>
        <fullName evidence="1">Uncharacterized protein</fullName>
    </submittedName>
</protein>